<gene>
    <name evidence="1" type="ORF">MRB53_029824</name>
</gene>
<dbReference type="Proteomes" id="UP001234297">
    <property type="component" value="Chromosome 9"/>
</dbReference>
<reference evidence="1 2" key="1">
    <citation type="journal article" date="2022" name="Hortic Res">
        <title>A haplotype resolved chromosomal level avocado genome allows analysis of novel avocado genes.</title>
        <authorList>
            <person name="Nath O."/>
            <person name="Fletcher S.J."/>
            <person name="Hayward A."/>
            <person name="Shaw L.M."/>
            <person name="Masouleh A.K."/>
            <person name="Furtado A."/>
            <person name="Henry R.J."/>
            <person name="Mitter N."/>
        </authorList>
    </citation>
    <scope>NUCLEOTIDE SEQUENCE [LARGE SCALE GENOMIC DNA]</scope>
    <source>
        <strain evidence="2">cv. Hass</strain>
    </source>
</reference>
<sequence length="85" mass="9459">MAAATVLHWRTPIPHILALISPNPNPKPNPSGSGRRRRSLQQHRISPALLFGSDSRSFSRSRAEIVERVEIHCGRRNLLSVLCGN</sequence>
<name>A0ACC2KJX0_PERAE</name>
<proteinExistence type="predicted"/>
<comment type="caution">
    <text evidence="1">The sequence shown here is derived from an EMBL/GenBank/DDBJ whole genome shotgun (WGS) entry which is preliminary data.</text>
</comment>
<dbReference type="EMBL" id="CM056817">
    <property type="protein sequence ID" value="KAJ8621295.1"/>
    <property type="molecule type" value="Genomic_DNA"/>
</dbReference>
<evidence type="ECO:0000313" key="1">
    <source>
        <dbReference type="EMBL" id="KAJ8621295.1"/>
    </source>
</evidence>
<accession>A0ACC2KJX0</accession>
<organism evidence="1 2">
    <name type="scientific">Persea americana</name>
    <name type="common">Avocado</name>
    <dbReference type="NCBI Taxonomy" id="3435"/>
    <lineage>
        <taxon>Eukaryota</taxon>
        <taxon>Viridiplantae</taxon>
        <taxon>Streptophyta</taxon>
        <taxon>Embryophyta</taxon>
        <taxon>Tracheophyta</taxon>
        <taxon>Spermatophyta</taxon>
        <taxon>Magnoliopsida</taxon>
        <taxon>Magnoliidae</taxon>
        <taxon>Laurales</taxon>
        <taxon>Lauraceae</taxon>
        <taxon>Persea</taxon>
    </lineage>
</organism>
<evidence type="ECO:0000313" key="2">
    <source>
        <dbReference type="Proteomes" id="UP001234297"/>
    </source>
</evidence>
<keyword evidence="2" id="KW-1185">Reference proteome</keyword>
<protein>
    <submittedName>
        <fullName evidence="1">Uncharacterized protein</fullName>
    </submittedName>
</protein>